<dbReference type="CDD" id="cd08768">
    <property type="entry name" value="Cdc6_C"/>
    <property type="match status" value="1"/>
</dbReference>
<evidence type="ECO:0000256" key="8">
    <source>
        <dbReference type="ARBA" id="ARBA00022842"/>
    </source>
</evidence>
<dbReference type="AlphaFoldDB" id="A0AAE1FSC3"/>
<protein>
    <recommendedName>
        <fullName evidence="3 12">Origin recognition complex subunit 1</fullName>
    </recommendedName>
</protein>
<feature type="compositionally biased region" description="Polar residues" evidence="13">
    <location>
        <begin position="195"/>
        <end position="205"/>
    </location>
</feature>
<dbReference type="GO" id="GO:0016887">
    <property type="term" value="F:ATP hydrolysis activity"/>
    <property type="evidence" value="ECO:0007669"/>
    <property type="project" value="InterPro"/>
</dbReference>
<keyword evidence="11" id="KW-0862">Zinc</keyword>
<name>A0AAE1FSC3_PETCI</name>
<feature type="compositionally biased region" description="Basic and acidic residues" evidence="13">
    <location>
        <begin position="510"/>
        <end position="521"/>
    </location>
</feature>
<keyword evidence="10 12" id="KW-0539">Nucleus</keyword>
<dbReference type="PROSITE" id="PS50157">
    <property type="entry name" value="ZINC_FINGER_C2H2_2"/>
    <property type="match status" value="1"/>
</dbReference>
<evidence type="ECO:0000256" key="13">
    <source>
        <dbReference type="SAM" id="MobiDB-lite"/>
    </source>
</evidence>
<dbReference type="InterPro" id="IPR050311">
    <property type="entry name" value="ORC1/CDC6"/>
</dbReference>
<sequence length="1040" mass="117389">MKGMKANPKIKWLGESLLPTRKDRLRSDVMFYGGFCLGDIPVYENDCVYIRNADSSNPDSPDGCDIAKVLRCYDNGQKRDNNRIVVQWYSRIGDIRKIHRNIPDNAPPLDMNLDLVKEERAFDSDVDAESILALCHVMDIPYDQSPLEVKKPSNLLERLYICRFRYTGKGAYLMPLKEEVTEVSRHTSARRSLVNHLTNLSSPAQSPKRGRGRPRKIQEKENTPRSAKRNANRMMKEVIWVSSDENDSEEEEKLASPLREKMRHNLVNKKSPLLDKTRGILQSKVQNSKRKAESDVDDEAIPRKKFRIEDHQECSLSPLPNKSTPNKKFELKNFIKQTRQTPKEEEAASEEEKSLVISNDNMTSVERKTGSGRRLKFICYRSLNEGKIDKNGTPTALSPSVKSSRSNHVSSTIKRNTPVKNVTGKPQNITQDPDSDSSPQKVKAITATKKKMSKSRTTPLKEIGKVRALKDNEISDLLGSDSDNESGITSGEDEEDTESEHTFKKQKAKPQLDQEKTESRSRIHSQNNLTVASTKSTPTKLSQNKSKLFPGIGTRDLISPLLDGRTPKKVKKTREVKVKSKSTVKKRFRCDECNETFAKRTELLDHEEDHDDFKPLPRTPGRKKKQSKGTPSLKTKKKSSSQITLVPTRSDPVSQPETTLELARARLHVSAVPDTLPCRETQFQDVYSFVEGKLLDGTGGCMYISGVPGTGKTATVREAVKLLRECSKDSHLPPFTFLEINAMSLTEPHQLWVQVLKLLTGTKATAEHASSLLEKRFNTPAPRREPTLLLVDELDLLWTRKQDVMYNLFDWPSRPFSKLIVVAIANTMDLPERVMLTRVSSRLGLTRITFQPYTHTQLQEIVRSRLIGINAFDPDAIQLVARKVAALSGDARRALDICRRATEIAETTKMPPSPSKSPVKRAALVGMLHVDQAIKEMFTSPKILAIRSCSVMEQYVLKAVVAEFTRSGLEEAVFGRVLEQYISLCRFEGMEPCNASEILSSVNRLTSQRLVLTEHSRHDLTLRLRLNLSPDDVSYALQDV</sequence>
<dbReference type="SUPFAM" id="SSF46785">
    <property type="entry name" value="Winged helix' DNA-binding domain"/>
    <property type="match status" value="1"/>
</dbReference>
<keyword evidence="17" id="KW-1185">Reference proteome</keyword>
<comment type="subunit">
    <text evidence="12">ORC is composed of six subunits.</text>
</comment>
<dbReference type="InterPro" id="IPR003593">
    <property type="entry name" value="AAA+_ATPase"/>
</dbReference>
<dbReference type="GO" id="GO:0005664">
    <property type="term" value="C:nuclear origin of replication recognition complex"/>
    <property type="evidence" value="ECO:0007669"/>
    <property type="project" value="TreeGrafter"/>
</dbReference>
<keyword evidence="7 12" id="KW-0067">ATP-binding</keyword>
<evidence type="ECO:0000256" key="11">
    <source>
        <dbReference type="PROSITE-ProRule" id="PRU00042"/>
    </source>
</evidence>
<evidence type="ECO:0000256" key="3">
    <source>
        <dbReference type="ARBA" id="ARBA00019081"/>
    </source>
</evidence>
<dbReference type="Pfam" id="PF09079">
    <property type="entry name" value="WHD_Cdc6"/>
    <property type="match status" value="1"/>
</dbReference>
<dbReference type="Proteomes" id="UP001286313">
    <property type="component" value="Unassembled WGS sequence"/>
</dbReference>
<keyword evidence="6 12" id="KW-0547">Nucleotide-binding</keyword>
<dbReference type="PROSITE" id="PS51038">
    <property type="entry name" value="BAH"/>
    <property type="match status" value="1"/>
</dbReference>
<evidence type="ECO:0000256" key="4">
    <source>
        <dbReference type="ARBA" id="ARBA00022705"/>
    </source>
</evidence>
<reference evidence="16" key="1">
    <citation type="submission" date="2023-10" db="EMBL/GenBank/DDBJ databases">
        <title>Genome assemblies of two species of porcelain crab, Petrolisthes cinctipes and Petrolisthes manimaculis (Anomura: Porcellanidae).</title>
        <authorList>
            <person name="Angst P."/>
        </authorList>
    </citation>
    <scope>NUCLEOTIDE SEQUENCE</scope>
    <source>
        <strain evidence="16">PB745_01</strain>
        <tissue evidence="16">Gill</tissue>
    </source>
</reference>
<feature type="region of interest" description="Disordered" evidence="13">
    <location>
        <begin position="193"/>
        <end position="234"/>
    </location>
</feature>
<keyword evidence="8" id="KW-0460">Magnesium</keyword>
<dbReference type="InterPro" id="IPR027417">
    <property type="entry name" value="P-loop_NTPase"/>
</dbReference>
<comment type="caution">
    <text evidence="16">The sequence shown here is derived from an EMBL/GenBank/DDBJ whole genome shotgun (WGS) entry which is preliminary data.</text>
</comment>
<dbReference type="InterPro" id="IPR015163">
    <property type="entry name" value="Cdc6_C"/>
</dbReference>
<evidence type="ECO:0000256" key="1">
    <source>
        <dbReference type="ARBA" id="ARBA00004123"/>
    </source>
</evidence>
<dbReference type="EMBL" id="JAWQEG010001511">
    <property type="protein sequence ID" value="KAK3878974.1"/>
    <property type="molecule type" value="Genomic_DNA"/>
</dbReference>
<dbReference type="GO" id="GO:0008270">
    <property type="term" value="F:zinc ion binding"/>
    <property type="evidence" value="ECO:0007669"/>
    <property type="project" value="UniProtKB-KW"/>
</dbReference>
<dbReference type="Gene3D" id="2.30.30.490">
    <property type="match status" value="1"/>
</dbReference>
<dbReference type="GO" id="GO:0003688">
    <property type="term" value="F:DNA replication origin binding"/>
    <property type="evidence" value="ECO:0007669"/>
    <property type="project" value="TreeGrafter"/>
</dbReference>
<dbReference type="PANTHER" id="PTHR10763">
    <property type="entry name" value="CELL DIVISION CONTROL PROTEIN 6-RELATED"/>
    <property type="match status" value="1"/>
</dbReference>
<evidence type="ECO:0000256" key="10">
    <source>
        <dbReference type="ARBA" id="ARBA00023242"/>
    </source>
</evidence>
<feature type="region of interest" description="Disordered" evidence="13">
    <location>
        <begin position="388"/>
        <end position="552"/>
    </location>
</feature>
<feature type="domain" description="C2H2-type" evidence="14">
    <location>
        <begin position="588"/>
        <end position="615"/>
    </location>
</feature>
<feature type="compositionally biased region" description="Basic and acidic residues" evidence="13">
    <location>
        <begin position="462"/>
        <end position="473"/>
    </location>
</feature>
<evidence type="ECO:0000313" key="16">
    <source>
        <dbReference type="EMBL" id="KAK3878974.1"/>
    </source>
</evidence>
<evidence type="ECO:0000256" key="12">
    <source>
        <dbReference type="RuleBase" id="RU365058"/>
    </source>
</evidence>
<feature type="compositionally biased region" description="Low complexity" evidence="13">
    <location>
        <begin position="398"/>
        <end position="411"/>
    </location>
</feature>
<keyword evidence="11" id="KW-0863">Zinc-finger</keyword>
<keyword evidence="9 12" id="KW-0238">DNA-binding</keyword>
<dbReference type="InterPro" id="IPR003959">
    <property type="entry name" value="ATPase_AAA_core"/>
</dbReference>
<dbReference type="GO" id="GO:0005524">
    <property type="term" value="F:ATP binding"/>
    <property type="evidence" value="ECO:0007669"/>
    <property type="project" value="UniProtKB-KW"/>
</dbReference>
<dbReference type="GO" id="GO:0033314">
    <property type="term" value="P:mitotic DNA replication checkpoint signaling"/>
    <property type="evidence" value="ECO:0007669"/>
    <property type="project" value="TreeGrafter"/>
</dbReference>
<dbReference type="GO" id="GO:0003682">
    <property type="term" value="F:chromatin binding"/>
    <property type="evidence" value="ECO:0007669"/>
    <property type="project" value="InterPro"/>
</dbReference>
<dbReference type="InterPro" id="IPR041083">
    <property type="entry name" value="AAA_lid_10"/>
</dbReference>
<dbReference type="SMART" id="SM00382">
    <property type="entry name" value="AAA"/>
    <property type="match status" value="1"/>
</dbReference>
<evidence type="ECO:0000256" key="6">
    <source>
        <dbReference type="ARBA" id="ARBA00022741"/>
    </source>
</evidence>
<comment type="subcellular location">
    <subcellularLocation>
        <location evidence="1 12">Nucleus</location>
    </subcellularLocation>
</comment>
<evidence type="ECO:0000256" key="7">
    <source>
        <dbReference type="ARBA" id="ARBA00022840"/>
    </source>
</evidence>
<evidence type="ECO:0000259" key="15">
    <source>
        <dbReference type="PROSITE" id="PS51038"/>
    </source>
</evidence>
<dbReference type="Gene3D" id="3.40.50.300">
    <property type="entry name" value="P-loop containing nucleotide triphosphate hydrolases"/>
    <property type="match status" value="1"/>
</dbReference>
<dbReference type="InterPro" id="IPR043151">
    <property type="entry name" value="BAH_sf"/>
</dbReference>
<dbReference type="InterPro" id="IPR013087">
    <property type="entry name" value="Znf_C2H2_type"/>
</dbReference>
<evidence type="ECO:0000256" key="9">
    <source>
        <dbReference type="ARBA" id="ARBA00023125"/>
    </source>
</evidence>
<accession>A0AAE1FSC3</accession>
<evidence type="ECO:0000313" key="17">
    <source>
        <dbReference type="Proteomes" id="UP001286313"/>
    </source>
</evidence>
<dbReference type="FunFam" id="1.10.8.60:FF:000062">
    <property type="entry name" value="Origin recognition complex subunit 1"/>
    <property type="match status" value="1"/>
</dbReference>
<proteinExistence type="inferred from homology"/>
<dbReference type="SMART" id="SM00439">
    <property type="entry name" value="BAH"/>
    <property type="match status" value="1"/>
</dbReference>
<dbReference type="PROSITE" id="PS00028">
    <property type="entry name" value="ZINC_FINGER_C2H2_1"/>
    <property type="match status" value="1"/>
</dbReference>
<gene>
    <name evidence="16" type="ORF">Pcinc_016418</name>
</gene>
<dbReference type="SUPFAM" id="SSF52540">
    <property type="entry name" value="P-loop containing nucleoside triphosphate hydrolases"/>
    <property type="match status" value="1"/>
</dbReference>
<dbReference type="InterPro" id="IPR036390">
    <property type="entry name" value="WH_DNA-bd_sf"/>
</dbReference>
<comment type="similarity">
    <text evidence="2 12">Belongs to the ORC1 family.</text>
</comment>
<dbReference type="Gene3D" id="1.10.8.60">
    <property type="match status" value="1"/>
</dbReference>
<dbReference type="Pfam" id="PF17872">
    <property type="entry name" value="AAA_lid_10"/>
    <property type="match status" value="1"/>
</dbReference>
<feature type="compositionally biased region" description="Polar residues" evidence="13">
    <location>
        <begin position="412"/>
        <end position="440"/>
    </location>
</feature>
<keyword evidence="4 12" id="KW-0235">DNA replication</keyword>
<dbReference type="GO" id="GO:0006270">
    <property type="term" value="P:DNA replication initiation"/>
    <property type="evidence" value="ECO:0007669"/>
    <property type="project" value="TreeGrafter"/>
</dbReference>
<feature type="domain" description="BAH" evidence="15">
    <location>
        <begin position="40"/>
        <end position="177"/>
    </location>
</feature>
<evidence type="ECO:0000259" key="14">
    <source>
        <dbReference type="PROSITE" id="PS50157"/>
    </source>
</evidence>
<organism evidence="16 17">
    <name type="scientific">Petrolisthes cinctipes</name>
    <name type="common">Flat porcelain crab</name>
    <dbReference type="NCBI Taxonomy" id="88211"/>
    <lineage>
        <taxon>Eukaryota</taxon>
        <taxon>Metazoa</taxon>
        <taxon>Ecdysozoa</taxon>
        <taxon>Arthropoda</taxon>
        <taxon>Crustacea</taxon>
        <taxon>Multicrustacea</taxon>
        <taxon>Malacostraca</taxon>
        <taxon>Eumalacostraca</taxon>
        <taxon>Eucarida</taxon>
        <taxon>Decapoda</taxon>
        <taxon>Pleocyemata</taxon>
        <taxon>Anomura</taxon>
        <taxon>Galatheoidea</taxon>
        <taxon>Porcellanidae</taxon>
        <taxon>Petrolisthes</taxon>
    </lineage>
</organism>
<feature type="region of interest" description="Disordered" evidence="13">
    <location>
        <begin position="607"/>
        <end position="656"/>
    </location>
</feature>
<comment type="function">
    <text evidence="12">Component of the origin recognition complex (ORC) that binds origins of replication. DNA-binding is ATP-dependent, however specific DNA sequences that define origins of replication have not been identified so far. ORC is required to assemble the pre-replication complex necessary to initiate DNA replication.</text>
</comment>
<dbReference type="Pfam" id="PF00004">
    <property type="entry name" value="AAA"/>
    <property type="match status" value="1"/>
</dbReference>
<dbReference type="SMART" id="SM01074">
    <property type="entry name" value="Cdc6_C"/>
    <property type="match status" value="1"/>
</dbReference>
<dbReference type="PANTHER" id="PTHR10763:SF23">
    <property type="entry name" value="ORIGIN RECOGNITION COMPLEX SUBUNIT 1"/>
    <property type="match status" value="1"/>
</dbReference>
<keyword evidence="5" id="KW-0479">Metal-binding</keyword>
<feature type="compositionally biased region" description="Polar residues" evidence="13">
    <location>
        <begin position="524"/>
        <end position="546"/>
    </location>
</feature>
<dbReference type="FunFam" id="3.40.50.300:FF:000199">
    <property type="entry name" value="Origin recognition complex subunit 1"/>
    <property type="match status" value="1"/>
</dbReference>
<evidence type="ECO:0000256" key="2">
    <source>
        <dbReference type="ARBA" id="ARBA00008398"/>
    </source>
</evidence>
<dbReference type="InterPro" id="IPR001025">
    <property type="entry name" value="BAH_dom"/>
</dbReference>
<feature type="compositionally biased region" description="Polar residues" evidence="13">
    <location>
        <begin position="642"/>
        <end position="656"/>
    </location>
</feature>
<evidence type="ECO:0000256" key="5">
    <source>
        <dbReference type="ARBA" id="ARBA00022723"/>
    </source>
</evidence>